<evidence type="ECO:0000313" key="1">
    <source>
        <dbReference type="EnsemblPlants" id="Solyc05g016160.1.1.1"/>
    </source>
</evidence>
<keyword evidence="2" id="KW-1185">Reference proteome</keyword>
<evidence type="ECO:0000313" key="2">
    <source>
        <dbReference type="Proteomes" id="UP000004994"/>
    </source>
</evidence>
<dbReference type="InParanoid" id="A0A3Q7GHP9"/>
<name>A0A3Q7GHP9_SOLLC</name>
<dbReference type="PaxDb" id="4081-Solyc05g016160.1.1"/>
<reference evidence="1" key="1">
    <citation type="journal article" date="2012" name="Nature">
        <title>The tomato genome sequence provides insights into fleshy fruit evolution.</title>
        <authorList>
            <consortium name="Tomato Genome Consortium"/>
        </authorList>
    </citation>
    <scope>NUCLEOTIDE SEQUENCE [LARGE SCALE GENOMIC DNA]</scope>
    <source>
        <strain evidence="1">cv. Heinz 1706</strain>
    </source>
</reference>
<sequence length="59" mass="6809">MEVVLAAAISYSPDDSQEVQELDINRLCFDVVVGEKKTCVWFRLSRFDTVSRSKFCQFT</sequence>
<protein>
    <submittedName>
        <fullName evidence="1">Uncharacterized protein</fullName>
    </submittedName>
</protein>
<organism evidence="1">
    <name type="scientific">Solanum lycopersicum</name>
    <name type="common">Tomato</name>
    <name type="synonym">Lycopersicon esculentum</name>
    <dbReference type="NCBI Taxonomy" id="4081"/>
    <lineage>
        <taxon>Eukaryota</taxon>
        <taxon>Viridiplantae</taxon>
        <taxon>Streptophyta</taxon>
        <taxon>Embryophyta</taxon>
        <taxon>Tracheophyta</taxon>
        <taxon>Spermatophyta</taxon>
        <taxon>Magnoliopsida</taxon>
        <taxon>eudicotyledons</taxon>
        <taxon>Gunneridae</taxon>
        <taxon>Pentapetalae</taxon>
        <taxon>asterids</taxon>
        <taxon>lamiids</taxon>
        <taxon>Solanales</taxon>
        <taxon>Solanaceae</taxon>
        <taxon>Solanoideae</taxon>
        <taxon>Solaneae</taxon>
        <taxon>Solanum</taxon>
        <taxon>Solanum subgen. Lycopersicon</taxon>
    </lineage>
</organism>
<dbReference type="EnsemblPlants" id="Solyc05g016160.1.1">
    <property type="protein sequence ID" value="Solyc05g016160.1.1.1"/>
    <property type="gene ID" value="Solyc05g016160.1"/>
</dbReference>
<dbReference type="Gramene" id="Solyc05g016160.1.1">
    <property type="protein sequence ID" value="Solyc05g016160.1.1.1"/>
    <property type="gene ID" value="Solyc05g016160.1"/>
</dbReference>
<proteinExistence type="predicted"/>
<accession>A0A3Q7GHP9</accession>
<dbReference type="AlphaFoldDB" id="A0A3Q7GHP9"/>
<reference evidence="1" key="2">
    <citation type="submission" date="2019-01" db="UniProtKB">
        <authorList>
            <consortium name="EnsemblPlants"/>
        </authorList>
    </citation>
    <scope>IDENTIFICATION</scope>
    <source>
        <strain evidence="1">cv. Heinz 1706</strain>
    </source>
</reference>
<dbReference type="Proteomes" id="UP000004994">
    <property type="component" value="Chromosome 5"/>
</dbReference>